<feature type="domain" description="Ribosomal eL28/Mak16" evidence="6">
    <location>
        <begin position="5"/>
        <end position="109"/>
    </location>
</feature>
<dbReference type="Gene3D" id="3.30.390.110">
    <property type="match status" value="1"/>
</dbReference>
<name>A0AAD9MW81_9ANNE</name>
<reference evidence="7" key="1">
    <citation type="journal article" date="2023" name="Mol. Biol. Evol.">
        <title>Third-Generation Sequencing Reveals the Adaptive Role of the Epigenome in Three Deep-Sea Polychaetes.</title>
        <authorList>
            <person name="Perez M."/>
            <person name="Aroh O."/>
            <person name="Sun Y."/>
            <person name="Lan Y."/>
            <person name="Juniper S.K."/>
            <person name="Young C.R."/>
            <person name="Angers B."/>
            <person name="Qian P.Y."/>
        </authorList>
    </citation>
    <scope>NUCLEOTIDE SEQUENCE</scope>
    <source>
        <strain evidence="7">P08H-3</strain>
    </source>
</reference>
<keyword evidence="2" id="KW-0689">Ribosomal protein</keyword>
<dbReference type="Pfam" id="PF01778">
    <property type="entry name" value="Ribosomal_L28e"/>
    <property type="match status" value="1"/>
</dbReference>
<evidence type="ECO:0000313" key="8">
    <source>
        <dbReference type="Proteomes" id="UP001208570"/>
    </source>
</evidence>
<dbReference type="InterPro" id="IPR002672">
    <property type="entry name" value="Ribosomal_eL28"/>
</dbReference>
<dbReference type="GO" id="GO:1990904">
    <property type="term" value="C:ribonucleoprotein complex"/>
    <property type="evidence" value="ECO:0007669"/>
    <property type="project" value="UniProtKB-KW"/>
</dbReference>
<accession>A0AAD9MW81</accession>
<evidence type="ECO:0000256" key="1">
    <source>
        <dbReference type="ARBA" id="ARBA00007926"/>
    </source>
</evidence>
<comment type="caution">
    <text evidence="7">The sequence shown here is derived from an EMBL/GenBank/DDBJ whole genome shotgun (WGS) entry which is preliminary data.</text>
</comment>
<dbReference type="InterPro" id="IPR029004">
    <property type="entry name" value="Ribosomal_eL28/Mak16"/>
</dbReference>
<comment type="similarity">
    <text evidence="1">Belongs to the eukaryotic ribosomal protein eL28 family.</text>
</comment>
<keyword evidence="3" id="KW-0687">Ribonucleoprotein</keyword>
<dbReference type="PANTHER" id="PTHR10544">
    <property type="entry name" value="60S RIBOSOMAL PROTEIN L28"/>
    <property type="match status" value="1"/>
</dbReference>
<dbReference type="EMBL" id="JAODUP010000538">
    <property type="protein sequence ID" value="KAK2147745.1"/>
    <property type="molecule type" value="Genomic_DNA"/>
</dbReference>
<dbReference type="GO" id="GO:0003735">
    <property type="term" value="F:structural constituent of ribosome"/>
    <property type="evidence" value="ECO:0007669"/>
    <property type="project" value="InterPro"/>
</dbReference>
<evidence type="ECO:0000256" key="3">
    <source>
        <dbReference type="ARBA" id="ARBA00023274"/>
    </source>
</evidence>
<gene>
    <name evidence="7" type="ORF">LSH36_538g02017</name>
</gene>
<evidence type="ECO:0000256" key="5">
    <source>
        <dbReference type="ARBA" id="ARBA00035330"/>
    </source>
</evidence>
<proteinExistence type="inferred from homology"/>
<dbReference type="FunFam" id="3.30.390.110:FF:000002">
    <property type="entry name" value="60S ribosomal protein L28"/>
    <property type="match status" value="1"/>
</dbReference>
<evidence type="ECO:0000259" key="6">
    <source>
        <dbReference type="Pfam" id="PF01778"/>
    </source>
</evidence>
<evidence type="ECO:0000256" key="2">
    <source>
        <dbReference type="ARBA" id="ARBA00022980"/>
    </source>
</evidence>
<protein>
    <recommendedName>
        <fullName evidence="4">Large ribosomal subunit protein eL28</fullName>
    </recommendedName>
    <alternativeName>
        <fullName evidence="5">60S ribosomal protein L28</fullName>
    </alternativeName>
</protein>
<evidence type="ECO:0000313" key="7">
    <source>
        <dbReference type="EMBL" id="KAK2147745.1"/>
    </source>
</evidence>
<sequence length="122" mass="14265">MSADVQWMILRNNSSFLVKRRGTPQFSTEPNNLRNKNSQRYNGLINRQTVGVESAEDGKGVVLVMRKKAGWRKPAKNYNRIELKHDARRNLSTIRRVIRKGRYRRDLKMVSSVVNHAYYSCI</sequence>
<evidence type="ECO:0000256" key="4">
    <source>
        <dbReference type="ARBA" id="ARBA00035223"/>
    </source>
</evidence>
<organism evidence="7 8">
    <name type="scientific">Paralvinella palmiformis</name>
    <dbReference type="NCBI Taxonomy" id="53620"/>
    <lineage>
        <taxon>Eukaryota</taxon>
        <taxon>Metazoa</taxon>
        <taxon>Spiralia</taxon>
        <taxon>Lophotrochozoa</taxon>
        <taxon>Annelida</taxon>
        <taxon>Polychaeta</taxon>
        <taxon>Sedentaria</taxon>
        <taxon>Canalipalpata</taxon>
        <taxon>Terebellida</taxon>
        <taxon>Terebelliformia</taxon>
        <taxon>Alvinellidae</taxon>
        <taxon>Paralvinella</taxon>
    </lineage>
</organism>
<dbReference type="AlphaFoldDB" id="A0AAD9MW81"/>
<dbReference type="GO" id="GO:0005840">
    <property type="term" value="C:ribosome"/>
    <property type="evidence" value="ECO:0007669"/>
    <property type="project" value="UniProtKB-KW"/>
</dbReference>
<keyword evidence="8" id="KW-1185">Reference proteome</keyword>
<dbReference type="Proteomes" id="UP001208570">
    <property type="component" value="Unassembled WGS sequence"/>
</dbReference>
<dbReference type="GO" id="GO:0006412">
    <property type="term" value="P:translation"/>
    <property type="evidence" value="ECO:0007669"/>
    <property type="project" value="InterPro"/>
</dbReference>